<dbReference type="Gramene" id="PNT78027">
    <property type="protein sequence ID" value="PNT78027"/>
    <property type="gene ID" value="BRADI_1g72453v3"/>
</dbReference>
<keyword evidence="4" id="KW-1185">Reference proteome</keyword>
<dbReference type="EMBL" id="CM000880">
    <property type="protein sequence ID" value="PNT78027.1"/>
    <property type="molecule type" value="Genomic_DNA"/>
</dbReference>
<protein>
    <submittedName>
        <fullName evidence="2 3">Uncharacterized protein</fullName>
    </submittedName>
</protein>
<evidence type="ECO:0000313" key="4">
    <source>
        <dbReference type="Proteomes" id="UP000008810"/>
    </source>
</evidence>
<dbReference type="Proteomes" id="UP000008810">
    <property type="component" value="Chromosome 1"/>
</dbReference>
<evidence type="ECO:0000313" key="3">
    <source>
        <dbReference type="EnsemblPlants" id="PNT78027"/>
    </source>
</evidence>
<dbReference type="EnsemblPlants" id="PNT78027">
    <property type="protein sequence ID" value="PNT78027"/>
    <property type="gene ID" value="BRADI_1g72453v3"/>
</dbReference>
<dbReference type="AlphaFoldDB" id="A0A2K2DUS1"/>
<proteinExistence type="predicted"/>
<evidence type="ECO:0000313" key="2">
    <source>
        <dbReference type="EMBL" id="PNT78027.1"/>
    </source>
</evidence>
<accession>A0A2K2DUS1</accession>
<evidence type="ECO:0000256" key="1">
    <source>
        <dbReference type="SAM" id="MobiDB-lite"/>
    </source>
</evidence>
<dbReference type="InParanoid" id="A0A2K2DUS1"/>
<reference evidence="3" key="3">
    <citation type="submission" date="2018-08" db="UniProtKB">
        <authorList>
            <consortium name="EnsemblPlants"/>
        </authorList>
    </citation>
    <scope>IDENTIFICATION</scope>
    <source>
        <strain evidence="3">cv. Bd21</strain>
    </source>
</reference>
<reference evidence="2" key="2">
    <citation type="submission" date="2017-06" db="EMBL/GenBank/DDBJ databases">
        <title>WGS assembly of Brachypodium distachyon.</title>
        <authorList>
            <consortium name="The International Brachypodium Initiative"/>
            <person name="Lucas S."/>
            <person name="Harmon-Smith M."/>
            <person name="Lail K."/>
            <person name="Tice H."/>
            <person name="Grimwood J."/>
            <person name="Bruce D."/>
            <person name="Barry K."/>
            <person name="Shu S."/>
            <person name="Lindquist E."/>
            <person name="Wang M."/>
            <person name="Pitluck S."/>
            <person name="Vogel J.P."/>
            <person name="Garvin D.F."/>
            <person name="Mockler T.C."/>
            <person name="Schmutz J."/>
            <person name="Rokhsar D."/>
            <person name="Bevan M.W."/>
        </authorList>
    </citation>
    <scope>NUCLEOTIDE SEQUENCE</scope>
    <source>
        <strain evidence="2">Bd21</strain>
    </source>
</reference>
<name>A0A2K2DUS1_BRADI</name>
<gene>
    <name evidence="2" type="ORF">BRADI_1g72453v3</name>
</gene>
<feature type="region of interest" description="Disordered" evidence="1">
    <location>
        <begin position="42"/>
        <end position="70"/>
    </location>
</feature>
<reference evidence="2 3" key="1">
    <citation type="journal article" date="2010" name="Nature">
        <title>Genome sequencing and analysis of the model grass Brachypodium distachyon.</title>
        <authorList>
            <consortium name="International Brachypodium Initiative"/>
        </authorList>
    </citation>
    <scope>NUCLEOTIDE SEQUENCE [LARGE SCALE GENOMIC DNA]</scope>
    <source>
        <strain evidence="2 3">Bd21</strain>
    </source>
</reference>
<sequence>MDEEERIVRELQHGKCFLDFVRNLLSRTVRPSEFNQRHCSRLHPKGINQPLTKRPRMDTGTFDPSSGLSMSQYRDMSRQRFTSSIQYVCVSQGSPD</sequence>
<organism evidence="2">
    <name type="scientific">Brachypodium distachyon</name>
    <name type="common">Purple false brome</name>
    <name type="synonym">Trachynia distachya</name>
    <dbReference type="NCBI Taxonomy" id="15368"/>
    <lineage>
        <taxon>Eukaryota</taxon>
        <taxon>Viridiplantae</taxon>
        <taxon>Streptophyta</taxon>
        <taxon>Embryophyta</taxon>
        <taxon>Tracheophyta</taxon>
        <taxon>Spermatophyta</taxon>
        <taxon>Magnoliopsida</taxon>
        <taxon>Liliopsida</taxon>
        <taxon>Poales</taxon>
        <taxon>Poaceae</taxon>
        <taxon>BOP clade</taxon>
        <taxon>Pooideae</taxon>
        <taxon>Stipodae</taxon>
        <taxon>Brachypodieae</taxon>
        <taxon>Brachypodium</taxon>
    </lineage>
</organism>